<dbReference type="GeneID" id="5698578"/>
<keyword evidence="5 9" id="KW-0819">tRNA processing</keyword>
<dbReference type="Pfam" id="PF02005">
    <property type="entry name" value="TRM"/>
    <property type="match status" value="1"/>
</dbReference>
<keyword evidence="4 9" id="KW-0949">S-adenosyl-L-methionine</keyword>
<dbReference type="InterPro" id="IPR002905">
    <property type="entry name" value="Trm1"/>
</dbReference>
<dbReference type="Gene3D" id="3.40.50.150">
    <property type="entry name" value="Vaccinia Virus protein VP39"/>
    <property type="match status" value="1"/>
</dbReference>
<dbReference type="KEGG" id="gla:GL50803_0012235"/>
<comment type="catalytic activity">
    <reaction evidence="8 9">
        <text>guanosine(26) in tRNA + 2 S-adenosyl-L-methionine = N(2)-dimethylguanosine(26) in tRNA + 2 S-adenosyl-L-homocysteine + 2 H(+)</text>
        <dbReference type="Rhea" id="RHEA:43140"/>
        <dbReference type="Rhea" id="RHEA-COMP:10359"/>
        <dbReference type="Rhea" id="RHEA-COMP:10360"/>
        <dbReference type="ChEBI" id="CHEBI:15378"/>
        <dbReference type="ChEBI" id="CHEBI:57856"/>
        <dbReference type="ChEBI" id="CHEBI:59789"/>
        <dbReference type="ChEBI" id="CHEBI:74269"/>
        <dbReference type="ChEBI" id="CHEBI:74513"/>
        <dbReference type="EC" id="2.1.1.216"/>
    </reaction>
</comment>
<keyword evidence="1 9" id="KW-0820">tRNA-binding</keyword>
<dbReference type="SUPFAM" id="SSF53335">
    <property type="entry name" value="S-adenosyl-L-methionine-dependent methyltransferases"/>
    <property type="match status" value="1"/>
</dbReference>
<dbReference type="STRING" id="184922.A8BPX4"/>
<dbReference type="PROSITE" id="PS51626">
    <property type="entry name" value="SAM_MT_TRM1"/>
    <property type="match status" value="1"/>
</dbReference>
<dbReference type="GO" id="GO:0160104">
    <property type="term" value="F:tRNA (guanine(26)-N2)-dimethyltransferase activity"/>
    <property type="evidence" value="ECO:0007669"/>
    <property type="project" value="UniProtKB-UniRule"/>
</dbReference>
<dbReference type="EC" id="2.1.1.216" evidence="7 9"/>
<dbReference type="GO" id="GO:0005634">
    <property type="term" value="C:nucleus"/>
    <property type="evidence" value="ECO:0000318"/>
    <property type="project" value="GO_Central"/>
</dbReference>
<evidence type="ECO:0000256" key="7">
    <source>
        <dbReference type="ARBA" id="ARBA00039099"/>
    </source>
</evidence>
<evidence type="ECO:0000313" key="11">
    <source>
        <dbReference type="Proteomes" id="UP000001548"/>
    </source>
</evidence>
<evidence type="ECO:0000256" key="9">
    <source>
        <dbReference type="PROSITE-ProRule" id="PRU00958"/>
    </source>
</evidence>
<dbReference type="OMA" id="PWHRICV"/>
<keyword evidence="3 9" id="KW-0808">Transferase</keyword>
<evidence type="ECO:0000256" key="4">
    <source>
        <dbReference type="ARBA" id="ARBA00022691"/>
    </source>
</evidence>
<sequence length="532" mass="59257">MNDQPQDFLDKSHAALQSSTHTEGTVSFTYNPSQVFFNPTQIFNRDISLLVVDQYLQHIHDQSTVQKAIIIDCLSASGLRALRYSRELHVTVPLHIIAVDISPAATADIAMNHEANPVTLPDVAFEISCMDANRKLQDLHHSRMPAAVIDIDPYGHPTPFLPAALDACSHNGLLCITATDGAITCRKQCKECFIRYDAAPATGRVWAHEGSIRIVMGAIAKEAARRRASITPLLSFFHKHYLRVFVLVNKRNKCKSLDMYKAMGTVYHCMACSYFITQQADSDKLALPLAPDSKCPYCLSCMHVSGPMWLGDLHDKEFLNRLEEALPTYQDLHSYSDIAAHISFAKGECGLPPLLYSANTITSYLKSLSLSTAHLAAALEQLGYRVGPAHSQPGGFKTDAPFSAVLGVLYPWHRICVLQGSSKPVQTLQLANVVPVSLSDSVLSELLERYFSLDDSSKGALINRYKEDISQFYTQYHQTSMTSICVINYFSSSQNVQQWFHRSWKTDNGLTKYRPANFKPNPEPNWGPKKAK</sequence>
<keyword evidence="11" id="KW-1185">Reference proteome</keyword>
<dbReference type="GO" id="GO:0002940">
    <property type="term" value="P:tRNA N2-guanine methylation"/>
    <property type="evidence" value="ECO:0000318"/>
    <property type="project" value="GO_Central"/>
</dbReference>
<dbReference type="PANTHER" id="PTHR10631:SF3">
    <property type="entry name" value="TRNA (GUANINE(26)-N(2))-DIMETHYLTRANSFERASE"/>
    <property type="match status" value="1"/>
</dbReference>
<organism evidence="10 11">
    <name type="scientific">Giardia intestinalis (strain ATCC 50803 / WB clone C6)</name>
    <name type="common">Giardia lamblia</name>
    <dbReference type="NCBI Taxonomy" id="184922"/>
    <lineage>
        <taxon>Eukaryota</taxon>
        <taxon>Metamonada</taxon>
        <taxon>Diplomonadida</taxon>
        <taxon>Hexamitidae</taxon>
        <taxon>Giardiinae</taxon>
        <taxon>Giardia</taxon>
    </lineage>
</organism>
<keyword evidence="2 9" id="KW-0489">Methyltransferase</keyword>
<comment type="similarity">
    <text evidence="9">Belongs to the class I-like SAM-binding methyltransferase superfamily. Trm1 family.</text>
</comment>
<dbReference type="FunCoup" id="A8BPX4">
    <property type="interactions" value="360"/>
</dbReference>
<dbReference type="InterPro" id="IPR029063">
    <property type="entry name" value="SAM-dependent_MTases_sf"/>
</dbReference>
<evidence type="ECO:0000256" key="3">
    <source>
        <dbReference type="ARBA" id="ARBA00022679"/>
    </source>
</evidence>
<evidence type="ECO:0000256" key="8">
    <source>
        <dbReference type="ARBA" id="ARBA00051897"/>
    </source>
</evidence>
<dbReference type="RefSeq" id="XP_001705693.1">
    <property type="nucleotide sequence ID" value="XM_001705641.1"/>
</dbReference>
<evidence type="ECO:0000313" key="10">
    <source>
        <dbReference type="EMBL" id="KAE8304328.1"/>
    </source>
</evidence>
<name>A8BPX4_GIAIC</name>
<dbReference type="AlphaFoldDB" id="A8BPX4"/>
<dbReference type="Proteomes" id="UP000001548">
    <property type="component" value="Unassembled WGS sequence"/>
</dbReference>
<gene>
    <name evidence="10" type="ORF">GL50803_0012235</name>
</gene>
<evidence type="ECO:0000256" key="5">
    <source>
        <dbReference type="ARBA" id="ARBA00022694"/>
    </source>
</evidence>
<accession>A8BPX4</accession>
<dbReference type="InterPro" id="IPR042296">
    <property type="entry name" value="tRNA_met_Trm1_C"/>
</dbReference>
<dbReference type="Gene3D" id="3.30.56.70">
    <property type="entry name" value="N2,N2-dimethylguanosine tRNA methyltransferase, C-terminal domain"/>
    <property type="match status" value="1"/>
</dbReference>
<keyword evidence="6 9" id="KW-0694">RNA-binding</keyword>
<protein>
    <recommendedName>
        <fullName evidence="7 9">tRNA (guanine(26)-N(2))-dimethyltransferase</fullName>
        <ecNumber evidence="7 9">2.1.1.216</ecNumber>
    </recommendedName>
</protein>
<dbReference type="EMBL" id="AACB03000002">
    <property type="protein sequence ID" value="KAE8304328.1"/>
    <property type="molecule type" value="Genomic_DNA"/>
</dbReference>
<comment type="caution">
    <text evidence="10">The sequence shown here is derived from an EMBL/GenBank/DDBJ whole genome shotgun (WGS) entry which is preliminary data.</text>
</comment>
<reference evidence="10 11" key="1">
    <citation type="journal article" date="2007" name="Science">
        <title>Genomic minimalism in the early diverging intestinal parasite Giardia lamblia.</title>
        <authorList>
            <person name="Morrison H.G."/>
            <person name="McArthur A.G."/>
            <person name="Gillin F.D."/>
            <person name="Aley S.B."/>
            <person name="Adam R.D."/>
            <person name="Olsen G.J."/>
            <person name="Best A.A."/>
            <person name="Cande W.Z."/>
            <person name="Chen F."/>
            <person name="Cipriano M.J."/>
            <person name="Davids B.J."/>
            <person name="Dawson S.C."/>
            <person name="Elmendorf H.G."/>
            <person name="Hehl A.B."/>
            <person name="Holder M.E."/>
            <person name="Huse S.M."/>
            <person name="Kim U.U."/>
            <person name="Lasek-Nesselquist E."/>
            <person name="Manning G."/>
            <person name="Nigam A."/>
            <person name="Nixon J.E."/>
            <person name="Palm D."/>
            <person name="Passamaneck N.E."/>
            <person name="Prabhu A."/>
            <person name="Reich C.I."/>
            <person name="Reiner D.S."/>
            <person name="Samuelson J."/>
            <person name="Svard S.G."/>
            <person name="Sogin M.L."/>
        </authorList>
    </citation>
    <scope>NUCLEOTIDE SEQUENCE [LARGE SCALE GENOMIC DNA]</scope>
    <source>
        <strain evidence="10 11">WB C6</strain>
    </source>
</reference>
<evidence type="ECO:0000256" key="6">
    <source>
        <dbReference type="ARBA" id="ARBA00022884"/>
    </source>
</evidence>
<dbReference type="VEuPathDB" id="GiardiaDB:GL50803_12235"/>
<evidence type="ECO:0000256" key="2">
    <source>
        <dbReference type="ARBA" id="ARBA00022603"/>
    </source>
</evidence>
<dbReference type="PANTHER" id="PTHR10631">
    <property type="entry name" value="N 2 ,N 2 -DIMETHYLGUANOSINE TRNA METHYLTRANSFERASE"/>
    <property type="match status" value="1"/>
</dbReference>
<evidence type="ECO:0000256" key="1">
    <source>
        <dbReference type="ARBA" id="ARBA00022555"/>
    </source>
</evidence>
<proteinExistence type="inferred from homology"/>
<dbReference type="HOGENOM" id="CLU_010862_4_1_1"/>
<dbReference type="GO" id="GO:0000049">
    <property type="term" value="F:tRNA binding"/>
    <property type="evidence" value="ECO:0007669"/>
    <property type="project" value="UniProtKB-UniRule"/>
</dbReference>